<comment type="similarity">
    <text evidence="2">Belongs to the ABC transporter superfamily. ABCB family. Multidrug resistance exporter (TC 3.A.1.201) subfamily.</text>
</comment>
<dbReference type="PROSITE" id="PS50929">
    <property type="entry name" value="ABC_TM1F"/>
    <property type="match status" value="1"/>
</dbReference>
<dbReference type="Pfam" id="PF00664">
    <property type="entry name" value="ABC_membrane"/>
    <property type="match status" value="1"/>
</dbReference>
<feature type="transmembrane region" description="Helical" evidence="9">
    <location>
        <begin position="75"/>
        <end position="100"/>
    </location>
</feature>
<dbReference type="Proteomes" id="UP000643701">
    <property type="component" value="Unassembled WGS sequence"/>
</dbReference>
<dbReference type="GO" id="GO:0005886">
    <property type="term" value="C:plasma membrane"/>
    <property type="evidence" value="ECO:0007669"/>
    <property type="project" value="UniProtKB-SubCell"/>
</dbReference>
<dbReference type="GO" id="GO:0015421">
    <property type="term" value="F:ABC-type oligopeptide transporter activity"/>
    <property type="evidence" value="ECO:0007669"/>
    <property type="project" value="TreeGrafter"/>
</dbReference>
<dbReference type="GO" id="GO:0090374">
    <property type="term" value="P:oligopeptide export from mitochondrion"/>
    <property type="evidence" value="ECO:0007669"/>
    <property type="project" value="TreeGrafter"/>
</dbReference>
<dbReference type="PROSITE" id="PS50893">
    <property type="entry name" value="ABC_TRANSPORTER_2"/>
    <property type="match status" value="1"/>
</dbReference>
<dbReference type="Gene3D" id="3.40.50.300">
    <property type="entry name" value="P-loop containing nucleotide triphosphate hydrolases"/>
    <property type="match status" value="1"/>
</dbReference>
<evidence type="ECO:0000259" key="11">
    <source>
        <dbReference type="PROSITE" id="PS50929"/>
    </source>
</evidence>
<comment type="subcellular location">
    <subcellularLocation>
        <location evidence="1">Cell membrane</location>
        <topology evidence="1">Multi-pass membrane protein</topology>
    </subcellularLocation>
</comment>
<dbReference type="RefSeq" id="WP_166400070.1">
    <property type="nucleotide sequence ID" value="NZ_JAANAS010000043.1"/>
</dbReference>
<feature type="transmembrane region" description="Helical" evidence="9">
    <location>
        <begin position="177"/>
        <end position="197"/>
    </location>
</feature>
<protein>
    <submittedName>
        <fullName evidence="12">ATP-binding cassette domain-containing protein</fullName>
    </submittedName>
</protein>
<dbReference type="AlphaFoldDB" id="A0A967DZ42"/>
<proteinExistence type="inferred from homology"/>
<keyword evidence="6 12" id="KW-0067">ATP-binding</keyword>
<feature type="transmembrane region" description="Helical" evidence="9">
    <location>
        <begin position="291"/>
        <end position="311"/>
    </location>
</feature>
<evidence type="ECO:0000256" key="6">
    <source>
        <dbReference type="ARBA" id="ARBA00022840"/>
    </source>
</evidence>
<evidence type="ECO:0000313" key="13">
    <source>
        <dbReference type="Proteomes" id="UP000643701"/>
    </source>
</evidence>
<reference evidence="12" key="1">
    <citation type="submission" date="2020-03" db="EMBL/GenBank/DDBJ databases">
        <title>Psychroflexus Maritimus sp. nov., isolate from marine sediment.</title>
        <authorList>
            <person name="Zhong Y.-L."/>
        </authorList>
    </citation>
    <scope>NUCLEOTIDE SEQUENCE</scope>
    <source>
        <strain evidence="12">C1</strain>
    </source>
</reference>
<dbReference type="PROSITE" id="PS00211">
    <property type="entry name" value="ABC_TRANSPORTER_1"/>
    <property type="match status" value="1"/>
</dbReference>
<evidence type="ECO:0000313" key="12">
    <source>
        <dbReference type="EMBL" id="NGZ89808.1"/>
    </source>
</evidence>
<dbReference type="InterPro" id="IPR003439">
    <property type="entry name" value="ABC_transporter-like_ATP-bd"/>
</dbReference>
<keyword evidence="13" id="KW-1185">Reference proteome</keyword>
<dbReference type="Gene3D" id="1.20.1560.10">
    <property type="entry name" value="ABC transporter type 1, transmembrane domain"/>
    <property type="match status" value="1"/>
</dbReference>
<organism evidence="12 13">
    <name type="scientific">Psychroflexus maritimus</name>
    <dbReference type="NCBI Taxonomy" id="2714865"/>
    <lineage>
        <taxon>Bacteria</taxon>
        <taxon>Pseudomonadati</taxon>
        <taxon>Bacteroidota</taxon>
        <taxon>Flavobacteriia</taxon>
        <taxon>Flavobacteriales</taxon>
        <taxon>Flavobacteriaceae</taxon>
        <taxon>Psychroflexus</taxon>
    </lineage>
</organism>
<keyword evidence="7 9" id="KW-1133">Transmembrane helix</keyword>
<dbReference type="PANTHER" id="PTHR43394">
    <property type="entry name" value="ATP-DEPENDENT PERMEASE MDL1, MITOCHONDRIAL"/>
    <property type="match status" value="1"/>
</dbReference>
<evidence type="ECO:0000256" key="7">
    <source>
        <dbReference type="ARBA" id="ARBA00022989"/>
    </source>
</evidence>
<dbReference type="GO" id="GO:0016887">
    <property type="term" value="F:ATP hydrolysis activity"/>
    <property type="evidence" value="ECO:0007669"/>
    <property type="project" value="InterPro"/>
</dbReference>
<evidence type="ECO:0000259" key="10">
    <source>
        <dbReference type="PROSITE" id="PS50893"/>
    </source>
</evidence>
<dbReference type="InterPro" id="IPR027417">
    <property type="entry name" value="P-loop_NTPase"/>
</dbReference>
<evidence type="ECO:0000256" key="5">
    <source>
        <dbReference type="ARBA" id="ARBA00022741"/>
    </source>
</evidence>
<dbReference type="FunFam" id="3.40.50.300:FF:000205">
    <property type="entry name" value="ABC transporter B family member 4"/>
    <property type="match status" value="1"/>
</dbReference>
<dbReference type="InterPro" id="IPR039421">
    <property type="entry name" value="Type_1_exporter"/>
</dbReference>
<dbReference type="CDD" id="cd18576">
    <property type="entry name" value="ABC_6TM_bac_exporter_ABCB8_10_like"/>
    <property type="match status" value="1"/>
</dbReference>
<dbReference type="InterPro" id="IPR011527">
    <property type="entry name" value="ABC1_TM_dom"/>
</dbReference>
<dbReference type="PANTHER" id="PTHR43394:SF1">
    <property type="entry name" value="ATP-BINDING CASSETTE SUB-FAMILY B MEMBER 10, MITOCHONDRIAL"/>
    <property type="match status" value="1"/>
</dbReference>
<dbReference type="InterPro" id="IPR036640">
    <property type="entry name" value="ABC1_TM_sf"/>
</dbReference>
<accession>A0A967DZ42</accession>
<dbReference type="SUPFAM" id="SSF52540">
    <property type="entry name" value="P-loop containing nucleoside triphosphate hydrolases"/>
    <property type="match status" value="1"/>
</dbReference>
<dbReference type="InterPro" id="IPR003593">
    <property type="entry name" value="AAA+_ATPase"/>
</dbReference>
<evidence type="ECO:0000256" key="4">
    <source>
        <dbReference type="ARBA" id="ARBA00022692"/>
    </source>
</evidence>
<dbReference type="SMART" id="SM00382">
    <property type="entry name" value="AAA"/>
    <property type="match status" value="1"/>
</dbReference>
<name>A0A967DZ42_9FLAO</name>
<dbReference type="Pfam" id="PF00005">
    <property type="entry name" value="ABC_tran"/>
    <property type="match status" value="1"/>
</dbReference>
<evidence type="ECO:0000256" key="8">
    <source>
        <dbReference type="ARBA" id="ARBA00023136"/>
    </source>
</evidence>
<dbReference type="CDD" id="cd03249">
    <property type="entry name" value="ABC_MTABC3_MDL1_MDL2"/>
    <property type="match status" value="1"/>
</dbReference>
<comment type="caution">
    <text evidence="12">The sequence shown here is derived from an EMBL/GenBank/DDBJ whole genome shotgun (WGS) entry which is preliminary data.</text>
</comment>
<dbReference type="InterPro" id="IPR017871">
    <property type="entry name" value="ABC_transporter-like_CS"/>
</dbReference>
<evidence type="ECO:0000256" key="1">
    <source>
        <dbReference type="ARBA" id="ARBA00004651"/>
    </source>
</evidence>
<keyword evidence="5" id="KW-0547">Nucleotide-binding</keyword>
<feature type="transmembrane region" description="Helical" evidence="9">
    <location>
        <begin position="254"/>
        <end position="279"/>
    </location>
</feature>
<dbReference type="SUPFAM" id="SSF90123">
    <property type="entry name" value="ABC transporter transmembrane region"/>
    <property type="match status" value="1"/>
</dbReference>
<dbReference type="EMBL" id="JAANAS010000043">
    <property type="protein sequence ID" value="NGZ89808.1"/>
    <property type="molecule type" value="Genomic_DNA"/>
</dbReference>
<gene>
    <name evidence="12" type="ORF">G7034_06025</name>
</gene>
<dbReference type="GO" id="GO:0005524">
    <property type="term" value="F:ATP binding"/>
    <property type="evidence" value="ECO:0007669"/>
    <property type="project" value="UniProtKB-KW"/>
</dbReference>
<evidence type="ECO:0000256" key="9">
    <source>
        <dbReference type="SAM" id="Phobius"/>
    </source>
</evidence>
<keyword evidence="3" id="KW-0813">Transport</keyword>
<evidence type="ECO:0000256" key="2">
    <source>
        <dbReference type="ARBA" id="ARBA00007577"/>
    </source>
</evidence>
<feature type="transmembrane region" description="Helical" evidence="9">
    <location>
        <begin position="154"/>
        <end position="171"/>
    </location>
</feature>
<sequence>MAKRKKNNDLPKIKLNKSNLKKSLRIFNYIRPHQWKLFIGLIFLALTGATALIFPKLMGDLIETAEFSSEEINKMGIVLLILFTAQAVFSFFRVVLFVNVTENMLLQIRRATYETLVKMPMQFFSSRRVSELNSRIAADISQIQDTFTTGVAEFLRQIIILIGGIIALFLTSVELSLLMLATIPVFAIVAVIFGKFIRSLSKEAQDEVAQSNIIVGETLQAIASVKAFTNEAFEILRYQKSTTSIKKIAMKGGLARGAFSSFIIFCVFGAIVLLVWYAVKLQSEGALTQSELVTFILYTIFVGASIGGLPVQYAQIQKAVGATERVFDLIDEQPENITPRPIKNQLQGKVEINNLSFAYPSRPDIQVINQINLHVNPGETIAIVGSSGAGKSTLASLLNRFYEPTLGEIRFDNLPATSLSLYELRRQMAIVPQDVLLFGGSIYENIVYGKPEASKNEVIEAAKKANADEFINQFPEAYETIVGERGVQLSGGQRQRIAIARAVLKDPKILILDEATSALDSQSEKLVQDALEKLMKGRTSFVIAHRLSTIKNAHQILVMEEGKIVEKGTHNQLIEKDKGVYKKFIELQKLSTLS</sequence>
<evidence type="ECO:0000256" key="3">
    <source>
        <dbReference type="ARBA" id="ARBA00022448"/>
    </source>
</evidence>
<feature type="domain" description="ABC transporter" evidence="10">
    <location>
        <begin position="350"/>
        <end position="586"/>
    </location>
</feature>
<keyword evidence="8 9" id="KW-0472">Membrane</keyword>
<feature type="domain" description="ABC transmembrane type-1" evidence="11">
    <location>
        <begin position="38"/>
        <end position="318"/>
    </location>
</feature>
<keyword evidence="4 9" id="KW-0812">Transmembrane</keyword>